<name>A0ABS3HIF8_9ENTE</name>
<feature type="chain" id="PRO_5045402506" evidence="2">
    <location>
        <begin position="30"/>
        <end position="257"/>
    </location>
</feature>
<dbReference type="EMBL" id="JAFLVR010000021">
    <property type="protein sequence ID" value="MBO0452670.1"/>
    <property type="molecule type" value="Genomic_DNA"/>
</dbReference>
<organism evidence="4 5">
    <name type="scientific">Candidatus Enterococcus murrayae</name>
    <dbReference type="NCBI Taxonomy" id="2815321"/>
    <lineage>
        <taxon>Bacteria</taxon>
        <taxon>Bacillati</taxon>
        <taxon>Bacillota</taxon>
        <taxon>Bacilli</taxon>
        <taxon>Lactobacillales</taxon>
        <taxon>Enterococcaceae</taxon>
        <taxon>Enterococcus</taxon>
    </lineage>
</organism>
<gene>
    <name evidence="4" type="ORF">JZO85_10335</name>
</gene>
<dbReference type="RefSeq" id="WP_207108442.1">
    <property type="nucleotide sequence ID" value="NZ_JAFLVR010000021.1"/>
</dbReference>
<keyword evidence="2" id="KW-0732">Signal</keyword>
<feature type="compositionally biased region" description="Polar residues" evidence="1">
    <location>
        <begin position="105"/>
        <end position="118"/>
    </location>
</feature>
<evidence type="ECO:0000259" key="3">
    <source>
        <dbReference type="Pfam" id="PF13731"/>
    </source>
</evidence>
<sequence>MKKNKIVAGLIGTAFVGSVLIHTGGTASAATFNGSSDASVSFKSGSLITPPITPPVVPPVTPPASDFGLLHVPKEFNFQETAVPAATVTANTSIPIDSNWEGSPASDTSGAGGTNPTTKHVGVGDVRGKRAAGWKLEAKLSSSLASGAKQLTGATIQMGQTLNELNPTTWAQTPTAVGSGVHAPDTVPTSVTISTASSVVASASAETASGAADGRGEGYWETEYTNINLVVPAAAMNSVTAGEQYSGTVDWTLTDAI</sequence>
<dbReference type="Proteomes" id="UP000664495">
    <property type="component" value="Unassembled WGS sequence"/>
</dbReference>
<feature type="region of interest" description="Disordered" evidence="1">
    <location>
        <begin position="94"/>
        <end position="123"/>
    </location>
</feature>
<evidence type="ECO:0000313" key="4">
    <source>
        <dbReference type="EMBL" id="MBO0452670.1"/>
    </source>
</evidence>
<protein>
    <submittedName>
        <fullName evidence="4">WxL domain-containing protein</fullName>
    </submittedName>
</protein>
<proteinExistence type="predicted"/>
<feature type="signal peptide" evidence="2">
    <location>
        <begin position="1"/>
        <end position="29"/>
    </location>
</feature>
<feature type="domain" description="WxL" evidence="3">
    <location>
        <begin position="33"/>
        <end position="256"/>
    </location>
</feature>
<accession>A0ABS3HIF8</accession>
<dbReference type="InterPro" id="IPR027994">
    <property type="entry name" value="WxL_dom"/>
</dbReference>
<evidence type="ECO:0000256" key="2">
    <source>
        <dbReference type="SAM" id="SignalP"/>
    </source>
</evidence>
<comment type="caution">
    <text evidence="4">The sequence shown here is derived from an EMBL/GenBank/DDBJ whole genome shotgun (WGS) entry which is preliminary data.</text>
</comment>
<keyword evidence="5" id="KW-1185">Reference proteome</keyword>
<evidence type="ECO:0000313" key="5">
    <source>
        <dbReference type="Proteomes" id="UP000664495"/>
    </source>
</evidence>
<dbReference type="Pfam" id="PF13731">
    <property type="entry name" value="WxL"/>
    <property type="match status" value="1"/>
</dbReference>
<evidence type="ECO:0000256" key="1">
    <source>
        <dbReference type="SAM" id="MobiDB-lite"/>
    </source>
</evidence>
<reference evidence="4 5" key="1">
    <citation type="submission" date="2021-03" db="EMBL/GenBank/DDBJ databases">
        <title>Enterococcal diversity collection.</title>
        <authorList>
            <person name="Gilmore M.S."/>
            <person name="Schwartzman J."/>
            <person name="Van Tyne D."/>
            <person name="Martin M."/>
            <person name="Earl A.M."/>
            <person name="Manson A.L."/>
            <person name="Straub T."/>
            <person name="Salamzade R."/>
            <person name="Saavedra J."/>
            <person name="Lebreton F."/>
            <person name="Prichula J."/>
            <person name="Schaufler K."/>
            <person name="Gaca A."/>
            <person name="Sgardioli B."/>
            <person name="Wagenaar J."/>
            <person name="Strong T."/>
        </authorList>
    </citation>
    <scope>NUCLEOTIDE SEQUENCE [LARGE SCALE GENOMIC DNA]</scope>
    <source>
        <strain evidence="4 5">MJM16</strain>
    </source>
</reference>